<dbReference type="RefSeq" id="WP_090109760.1">
    <property type="nucleotide sequence ID" value="NZ_FNAT01000001.1"/>
</dbReference>
<proteinExistence type="predicted"/>
<dbReference type="AlphaFoldDB" id="A0A1G7AIP8"/>
<sequence>MRYQTTEQELPARMRRFLADIDASRAYFSDTLIKQRQHISSALRGLIDAAKLDGLPLQLSQQTAQAFTSRLEREGWAPASIACQHGYLRKYAYETGEGMDWALTSGRFDRRPLALVFRAAHWAPYRSLLDEIEQGCEASLIRLADRWMRYRKGFPTVTEPMVRGFKADARSLSDLTTFMGAIDPESPDNIVLQQVQGKRRNEGRGEPARKKQPPWHDLHQPFHLEVQVLMQRAQKPNGLSAERIKAICSALRRLEAACRKRGLAIELTMVTARAFAEEVFDADLATRSKAAYCDFLAAFARHAGYSGEIRAALMDTHNALKLEAGSDLRRKEIALAEHPLDLVGLAETAREMLEHASEQDDIRARRRDVVLAGAMALLCKMPLRSLDLRSGRIGQEFRRDSEGWLAALETSKTGERIDGRLASCLTPYLDAVLLMDVGPQHLWSIYHQRVGTALFGNPARSWKPFGDNWLWDNMRKRTHHGPHIVRTLIYDAVVADDDLDLRVAQALCGHGHEASRQFYEINADRYRREEGLQRLIEAESRAAAT</sequence>
<dbReference type="EMBL" id="FNAT01000001">
    <property type="protein sequence ID" value="SDE14642.1"/>
    <property type="molecule type" value="Genomic_DNA"/>
</dbReference>
<dbReference type="Proteomes" id="UP000198922">
    <property type="component" value="Unassembled WGS sequence"/>
</dbReference>
<evidence type="ECO:0000313" key="3">
    <source>
        <dbReference type="Proteomes" id="UP000198922"/>
    </source>
</evidence>
<evidence type="ECO:0000313" key="2">
    <source>
        <dbReference type="EMBL" id="SDE14642.1"/>
    </source>
</evidence>
<dbReference type="STRING" id="521013.SAMN04488567_0975"/>
<protein>
    <submittedName>
        <fullName evidence="2">Uncharacterized protein</fullName>
    </submittedName>
</protein>
<feature type="region of interest" description="Disordered" evidence="1">
    <location>
        <begin position="196"/>
        <end position="216"/>
    </location>
</feature>
<reference evidence="3" key="1">
    <citation type="submission" date="2016-10" db="EMBL/GenBank/DDBJ databases">
        <authorList>
            <person name="Varghese N."/>
            <person name="Submissions S."/>
        </authorList>
    </citation>
    <scope>NUCLEOTIDE SEQUENCE [LARGE SCALE GENOMIC DNA]</scope>
    <source>
        <strain evidence="3">DSM 21424</strain>
    </source>
</reference>
<dbReference type="OrthoDB" id="7851201at2"/>
<name>A0A1G7AIP8_9RHOB</name>
<accession>A0A1G7AIP8</accession>
<gene>
    <name evidence="2" type="ORF">SAMN04488567_0975</name>
</gene>
<feature type="compositionally biased region" description="Basic and acidic residues" evidence="1">
    <location>
        <begin position="199"/>
        <end position="216"/>
    </location>
</feature>
<keyword evidence="3" id="KW-1185">Reference proteome</keyword>
<evidence type="ECO:0000256" key="1">
    <source>
        <dbReference type="SAM" id="MobiDB-lite"/>
    </source>
</evidence>
<organism evidence="2 3">
    <name type="scientific">Limimaricola pyoseonensis</name>
    <dbReference type="NCBI Taxonomy" id="521013"/>
    <lineage>
        <taxon>Bacteria</taxon>
        <taxon>Pseudomonadati</taxon>
        <taxon>Pseudomonadota</taxon>
        <taxon>Alphaproteobacteria</taxon>
        <taxon>Rhodobacterales</taxon>
        <taxon>Paracoccaceae</taxon>
        <taxon>Limimaricola</taxon>
    </lineage>
</organism>